<dbReference type="RefSeq" id="WP_207025781.1">
    <property type="nucleotide sequence ID" value="NZ_JAFLNM010000001.1"/>
</dbReference>
<reference evidence="1 2" key="1">
    <citation type="submission" date="2021-03" db="EMBL/GenBank/DDBJ databases">
        <title>Muricauda lutimaris sp. nov. and Muricauda ruestringensis sp. nov, two marine members of the Flavobacteriaceae isolated from deep sea sediments of Western Pacific.</title>
        <authorList>
            <person name="Zhao S."/>
            <person name="Liu R."/>
        </authorList>
    </citation>
    <scope>NUCLEOTIDE SEQUENCE [LARGE SCALE GENOMIC DNA]</scope>
    <source>
        <strain evidence="1 2">BC31-3-A3</strain>
    </source>
</reference>
<comment type="caution">
    <text evidence="1">The sequence shown here is derived from an EMBL/GenBank/DDBJ whole genome shotgun (WGS) entry which is preliminary data.</text>
</comment>
<proteinExistence type="predicted"/>
<keyword evidence="2" id="KW-1185">Reference proteome</keyword>
<dbReference type="Proteomes" id="UP000664807">
    <property type="component" value="Unassembled WGS sequence"/>
</dbReference>
<gene>
    <name evidence="1" type="ORF">J0654_00785</name>
</gene>
<evidence type="ECO:0000313" key="1">
    <source>
        <dbReference type="EMBL" id="MBO0340154.1"/>
    </source>
</evidence>
<sequence length="98" mass="11292">MKDNKKVFIKASNYWVIHDLALLGNWNRVQGTKLQALYHLVQCRGKVLEGPNDSRYKGIKVLEYGDGCYIGFIRTAYKADTFFPCKLHVVSLQELVKK</sequence>
<protein>
    <recommendedName>
        <fullName evidence="3">YopX protein domain-containing protein</fullName>
    </recommendedName>
</protein>
<name>A0ABS3FAI4_9FLAO</name>
<dbReference type="EMBL" id="JAFLNM010000001">
    <property type="protein sequence ID" value="MBO0340154.1"/>
    <property type="molecule type" value="Genomic_DNA"/>
</dbReference>
<evidence type="ECO:0000313" key="2">
    <source>
        <dbReference type="Proteomes" id="UP000664807"/>
    </source>
</evidence>
<evidence type="ECO:0008006" key="3">
    <source>
        <dbReference type="Google" id="ProtNLM"/>
    </source>
</evidence>
<accession>A0ABS3FAI4</accession>
<organism evidence="1 2">
    <name type="scientific">Flagellimonas profundi</name>
    <dbReference type="NCBI Taxonomy" id="2915620"/>
    <lineage>
        <taxon>Bacteria</taxon>
        <taxon>Pseudomonadati</taxon>
        <taxon>Bacteroidota</taxon>
        <taxon>Flavobacteriia</taxon>
        <taxon>Flavobacteriales</taxon>
        <taxon>Flavobacteriaceae</taxon>
        <taxon>Flagellimonas</taxon>
    </lineage>
</organism>